<keyword evidence="2" id="KW-1185">Reference proteome</keyword>
<evidence type="ECO:0000313" key="2">
    <source>
        <dbReference type="Proteomes" id="UP000265663"/>
    </source>
</evidence>
<proteinExistence type="predicted"/>
<reference evidence="1 2" key="1">
    <citation type="journal article" date="2014" name="PLoS ONE">
        <title>De novo Genome Assembly of the Fungal Plant Pathogen Pyrenophora semeniperda.</title>
        <authorList>
            <person name="Soliai M.M."/>
            <person name="Meyer S.E."/>
            <person name="Udall J.A."/>
            <person name="Elzinga D.E."/>
            <person name="Hermansen R.A."/>
            <person name="Bodily P.M."/>
            <person name="Hart A.A."/>
            <person name="Coleman C.E."/>
        </authorList>
    </citation>
    <scope>NUCLEOTIDE SEQUENCE [LARGE SCALE GENOMIC DNA]</scope>
    <source>
        <strain evidence="1 2">CCB06</strain>
        <tissue evidence="1">Mycelium</tissue>
    </source>
</reference>
<accession>A0A3M7M218</accession>
<gene>
    <name evidence="1" type="ORF">GMOD_00008234</name>
</gene>
<sequence>MDGKARALPEGRAPGRCTAAPLLQHARTTSCIHDNVPARPRQRHAIAYHPPPGIHLRHTPTAYGMLRTHLARPRLDHLTYDDCHDSIGRDSPSTPLLVWLRMQMDLSRHPIGEALHGSHGLVDAGSCHALRALSPPRPLSSRLAVSVTLKPPVHPKAWPWSLPLTPLLVCSASPCTDT</sequence>
<organism evidence="1 2">
    <name type="scientific">Pyrenophora seminiperda CCB06</name>
    <dbReference type="NCBI Taxonomy" id="1302712"/>
    <lineage>
        <taxon>Eukaryota</taxon>
        <taxon>Fungi</taxon>
        <taxon>Dikarya</taxon>
        <taxon>Ascomycota</taxon>
        <taxon>Pezizomycotina</taxon>
        <taxon>Dothideomycetes</taxon>
        <taxon>Pleosporomycetidae</taxon>
        <taxon>Pleosporales</taxon>
        <taxon>Pleosporineae</taxon>
        <taxon>Pleosporaceae</taxon>
        <taxon>Pyrenophora</taxon>
    </lineage>
</organism>
<evidence type="ECO:0000313" key="1">
    <source>
        <dbReference type="EMBL" id="RMZ68526.1"/>
    </source>
</evidence>
<dbReference type="EMBL" id="KE747816">
    <property type="protein sequence ID" value="RMZ68526.1"/>
    <property type="molecule type" value="Genomic_DNA"/>
</dbReference>
<dbReference type="GO" id="GO:0003677">
    <property type="term" value="F:DNA binding"/>
    <property type="evidence" value="ECO:0007669"/>
    <property type="project" value="UniProtKB-KW"/>
</dbReference>
<dbReference type="Proteomes" id="UP000265663">
    <property type="component" value="Unassembled WGS sequence"/>
</dbReference>
<dbReference type="AlphaFoldDB" id="A0A3M7M218"/>
<name>A0A3M7M218_9PLEO</name>
<protein>
    <submittedName>
        <fullName evidence="1">Myb dna-binding domain</fullName>
    </submittedName>
</protein>
<keyword evidence="1" id="KW-0238">DNA-binding</keyword>